<evidence type="ECO:0000256" key="1">
    <source>
        <dbReference type="SAM" id="SignalP"/>
    </source>
</evidence>
<organism evidence="2 3">
    <name type="scientific">Anaeromyces robustus</name>
    <dbReference type="NCBI Taxonomy" id="1754192"/>
    <lineage>
        <taxon>Eukaryota</taxon>
        <taxon>Fungi</taxon>
        <taxon>Fungi incertae sedis</taxon>
        <taxon>Chytridiomycota</taxon>
        <taxon>Chytridiomycota incertae sedis</taxon>
        <taxon>Neocallimastigomycetes</taxon>
        <taxon>Neocallimastigales</taxon>
        <taxon>Neocallimastigaceae</taxon>
        <taxon>Anaeromyces</taxon>
    </lineage>
</organism>
<feature type="chain" id="PRO_5012440585" evidence="1">
    <location>
        <begin position="22"/>
        <end position="144"/>
    </location>
</feature>
<sequence length="144" mass="16781">MKFIYLYCFMISTFLFSGVISVDNVDRNCVESVNADMSLFYKYEDRVPCDILCNLKRLFITEYCSTIGTKKINGESNTCYKANQKCMWESTNFCKECVENVFADMYVVSENPNFGLFYKNIPMVLEGRPFPSYECFCTAKKKED</sequence>
<reference evidence="2 3" key="2">
    <citation type="submission" date="2016-08" db="EMBL/GenBank/DDBJ databases">
        <title>Pervasive Adenine N6-methylation of Active Genes in Fungi.</title>
        <authorList>
            <consortium name="DOE Joint Genome Institute"/>
            <person name="Mondo S.J."/>
            <person name="Dannebaum R.O."/>
            <person name="Kuo R.C."/>
            <person name="Labutti K."/>
            <person name="Haridas S."/>
            <person name="Kuo A."/>
            <person name="Salamov A."/>
            <person name="Ahrendt S.R."/>
            <person name="Lipzen A."/>
            <person name="Sullivan W."/>
            <person name="Andreopoulos W.B."/>
            <person name="Clum A."/>
            <person name="Lindquist E."/>
            <person name="Daum C."/>
            <person name="Ramamoorthy G.K."/>
            <person name="Gryganskyi A."/>
            <person name="Culley D."/>
            <person name="Magnuson J.K."/>
            <person name="James T.Y."/>
            <person name="O'Malley M.A."/>
            <person name="Stajich J.E."/>
            <person name="Spatafora J.W."/>
            <person name="Visel A."/>
            <person name="Grigoriev I.V."/>
        </authorList>
    </citation>
    <scope>NUCLEOTIDE SEQUENCE [LARGE SCALE GENOMIC DNA]</scope>
    <source>
        <strain evidence="2 3">S4</strain>
    </source>
</reference>
<gene>
    <name evidence="2" type="ORF">BCR32DRAFT_307976</name>
</gene>
<keyword evidence="1" id="KW-0732">Signal</keyword>
<evidence type="ECO:0000313" key="2">
    <source>
        <dbReference type="EMBL" id="ORX83671.1"/>
    </source>
</evidence>
<reference evidence="2 3" key="1">
    <citation type="submission" date="2016-08" db="EMBL/GenBank/DDBJ databases">
        <title>A Parts List for Fungal Cellulosomes Revealed by Comparative Genomics.</title>
        <authorList>
            <consortium name="DOE Joint Genome Institute"/>
            <person name="Haitjema C.H."/>
            <person name="Gilmore S.P."/>
            <person name="Henske J.K."/>
            <person name="Solomon K.V."/>
            <person name="De Groot R."/>
            <person name="Kuo A."/>
            <person name="Mondo S.J."/>
            <person name="Salamov A.A."/>
            <person name="Labutti K."/>
            <person name="Zhao Z."/>
            <person name="Chiniquy J."/>
            <person name="Barry K."/>
            <person name="Brewer H.M."/>
            <person name="Purvine S.O."/>
            <person name="Wright A.T."/>
            <person name="Boxma B."/>
            <person name="Van Alen T."/>
            <person name="Hackstein J.H."/>
            <person name="Baker S.E."/>
            <person name="Grigoriev I.V."/>
            <person name="O'Malley M.A."/>
        </authorList>
    </citation>
    <scope>NUCLEOTIDE SEQUENCE [LARGE SCALE GENOMIC DNA]</scope>
    <source>
        <strain evidence="2 3">S4</strain>
    </source>
</reference>
<name>A0A1Y1XD06_9FUNG</name>
<protein>
    <submittedName>
        <fullName evidence="2">Uncharacterized protein</fullName>
    </submittedName>
</protein>
<evidence type="ECO:0000313" key="3">
    <source>
        <dbReference type="Proteomes" id="UP000193944"/>
    </source>
</evidence>
<dbReference type="AlphaFoldDB" id="A0A1Y1XD06"/>
<dbReference type="EMBL" id="MCFG01000068">
    <property type="protein sequence ID" value="ORX83671.1"/>
    <property type="molecule type" value="Genomic_DNA"/>
</dbReference>
<comment type="caution">
    <text evidence="2">The sequence shown here is derived from an EMBL/GenBank/DDBJ whole genome shotgun (WGS) entry which is preliminary data.</text>
</comment>
<proteinExistence type="predicted"/>
<dbReference type="Proteomes" id="UP000193944">
    <property type="component" value="Unassembled WGS sequence"/>
</dbReference>
<feature type="signal peptide" evidence="1">
    <location>
        <begin position="1"/>
        <end position="21"/>
    </location>
</feature>
<keyword evidence="3" id="KW-1185">Reference proteome</keyword>
<accession>A0A1Y1XD06</accession>